<evidence type="ECO:0000313" key="4">
    <source>
        <dbReference type="Proteomes" id="UP000316360"/>
    </source>
</evidence>
<dbReference type="Gene3D" id="3.90.350.10">
    <property type="entry name" value="Transposase Inhibitor Protein From Tn5, Chain A, domain 1"/>
    <property type="match status" value="1"/>
</dbReference>
<dbReference type="GO" id="GO:0003677">
    <property type="term" value="F:DNA binding"/>
    <property type="evidence" value="ECO:0007669"/>
    <property type="project" value="InterPro"/>
</dbReference>
<name>A0A523RX09_UNCAE</name>
<dbReference type="GO" id="GO:0004803">
    <property type="term" value="F:transposase activity"/>
    <property type="evidence" value="ECO:0007669"/>
    <property type="project" value="InterPro"/>
</dbReference>
<keyword evidence="1" id="KW-0812">Transmembrane</keyword>
<sequence length="434" mass="51058">MRRKSFLLAHRVRRIRNRPFSLLKMLSQEKKSISCVARQNFLLTIRLSFLSRDTRLTGLSFFSSKCSKTIINHLSYFLNQSRAVTKKKIFSQIFALFLLTTKRAKGKIKERIFHFEKKKVVYLDWTALRKRARYKTKKEKGMEYAGEFYDTRVKAPVRGYGLLLAALALTSGDLLPLSFRLYSNRYISHHPEEKSINKMEESLMREVKAEFSSGIIFVGDGAFSKKMYLHIIKKDLKEDFIVKAKTRVNVEEKKKGWRNVLLIAESIKKTYRVTWKNQERGEFFLKAKFFQANLFSKKDKRSLPIFVILLWEKEKKDEPLILFTSLEVSRKNLQEIISIYNGRGKIDTLFEILKQSFGLERIMVRGWQGINIMIMSCLLSFVLSLCMFLTATKITFITIKEFCQKKSVLKKRRLTIGKFYWATTELSRSPPYYS</sequence>
<evidence type="ECO:0000256" key="1">
    <source>
        <dbReference type="SAM" id="Phobius"/>
    </source>
</evidence>
<dbReference type="AlphaFoldDB" id="A0A523RX09"/>
<protein>
    <recommendedName>
        <fullName evidence="2">Transposase IS4-like domain-containing protein</fullName>
    </recommendedName>
</protein>
<feature type="domain" description="Transposase IS4-like" evidence="2">
    <location>
        <begin position="197"/>
        <end position="382"/>
    </location>
</feature>
<dbReference type="Pfam" id="PF01609">
    <property type="entry name" value="DDE_Tnp_1"/>
    <property type="match status" value="1"/>
</dbReference>
<feature type="transmembrane region" description="Helical" evidence="1">
    <location>
        <begin position="370"/>
        <end position="391"/>
    </location>
</feature>
<evidence type="ECO:0000313" key="3">
    <source>
        <dbReference type="EMBL" id="TET10297.1"/>
    </source>
</evidence>
<reference evidence="3 4" key="1">
    <citation type="submission" date="2019-03" db="EMBL/GenBank/DDBJ databases">
        <title>Metabolic potential of uncultured bacteria and archaea associated with petroleum seepage in deep-sea sediments.</title>
        <authorList>
            <person name="Dong X."/>
            <person name="Hubert C."/>
        </authorList>
    </citation>
    <scope>NUCLEOTIDE SEQUENCE [LARGE SCALE GENOMIC DNA]</scope>
    <source>
        <strain evidence="3">E44_bin7</strain>
    </source>
</reference>
<dbReference type="SUPFAM" id="SSF53098">
    <property type="entry name" value="Ribonuclease H-like"/>
    <property type="match status" value="1"/>
</dbReference>
<organism evidence="3 4">
    <name type="scientific">Aerophobetes bacterium</name>
    <dbReference type="NCBI Taxonomy" id="2030807"/>
    <lineage>
        <taxon>Bacteria</taxon>
        <taxon>Candidatus Aerophobota</taxon>
    </lineage>
</organism>
<accession>A0A523RX09</accession>
<evidence type="ECO:0000259" key="2">
    <source>
        <dbReference type="Pfam" id="PF01609"/>
    </source>
</evidence>
<proteinExistence type="predicted"/>
<dbReference type="InterPro" id="IPR012337">
    <property type="entry name" value="RNaseH-like_sf"/>
</dbReference>
<dbReference type="GO" id="GO:0006313">
    <property type="term" value="P:DNA transposition"/>
    <property type="evidence" value="ECO:0007669"/>
    <property type="project" value="InterPro"/>
</dbReference>
<dbReference type="InterPro" id="IPR002559">
    <property type="entry name" value="Transposase_11"/>
</dbReference>
<keyword evidence="1" id="KW-1133">Transmembrane helix</keyword>
<keyword evidence="1" id="KW-0472">Membrane</keyword>
<comment type="caution">
    <text evidence="3">The sequence shown here is derived from an EMBL/GenBank/DDBJ whole genome shotgun (WGS) entry which is preliminary data.</text>
</comment>
<gene>
    <name evidence="3" type="ORF">E3J84_04140</name>
</gene>
<dbReference type="EMBL" id="SOKJ01000234">
    <property type="protein sequence ID" value="TET10297.1"/>
    <property type="molecule type" value="Genomic_DNA"/>
</dbReference>
<dbReference type="Proteomes" id="UP000316360">
    <property type="component" value="Unassembled WGS sequence"/>
</dbReference>